<feature type="transmembrane region" description="Helical" evidence="5">
    <location>
        <begin position="33"/>
        <end position="53"/>
    </location>
</feature>
<organism evidence="7 8">
    <name type="scientific">Thiohalorhabdus methylotrophus</name>
    <dbReference type="NCBI Taxonomy" id="3242694"/>
    <lineage>
        <taxon>Bacteria</taxon>
        <taxon>Pseudomonadati</taxon>
        <taxon>Pseudomonadota</taxon>
        <taxon>Gammaproteobacteria</taxon>
        <taxon>Thiohalorhabdales</taxon>
        <taxon>Thiohalorhabdaceae</taxon>
        <taxon>Thiohalorhabdus</taxon>
    </lineage>
</organism>
<feature type="signal peptide" evidence="6">
    <location>
        <begin position="1"/>
        <end position="23"/>
    </location>
</feature>
<feature type="transmembrane region" description="Helical" evidence="5">
    <location>
        <begin position="65"/>
        <end position="87"/>
    </location>
</feature>
<feature type="transmembrane region" description="Helical" evidence="5">
    <location>
        <begin position="189"/>
        <end position="208"/>
    </location>
</feature>
<dbReference type="EMBL" id="JBGUAW010000004">
    <property type="protein sequence ID" value="MFA9460592.1"/>
    <property type="molecule type" value="Genomic_DNA"/>
</dbReference>
<evidence type="ECO:0000256" key="4">
    <source>
        <dbReference type="ARBA" id="ARBA00023136"/>
    </source>
</evidence>
<accession>A0ABV4TTD8</accession>
<dbReference type="InterPro" id="IPR004710">
    <property type="entry name" value="Bilac:Na_transpt"/>
</dbReference>
<sequence length="317" mass="31678">MILRAVTGLFPLWALVGAVAAYAAPGAFAPASPAILPLLGLVMFGMGMTLTPANFAEVLRRPGMVGLGVVLQYGIMPAAAFAAGRLLDLPPALVAGMVLVGSCPGGTASNVICYLGRGDVALSITLTAVSTLLAVLLTPALTWLYVGRTVPVPVGSMLVTIAEVVLVPVALGVAANVLAGGRLHGLKRVFPAVSVAAIVLIIAIVVALNRATLAGLAPALVAAVVLHNGIGLGAGYGAARLLGLDARRARTLAIEVGMQNSGLGVALAAKYLPAAAALPGAVFSVWHNLSGSALAAYWSRRAPGGEAGLRSGRARGA</sequence>
<gene>
    <name evidence="7" type="ORF">ACERLL_07110</name>
</gene>
<reference evidence="7 8" key="1">
    <citation type="submission" date="2024-08" db="EMBL/GenBank/DDBJ databases">
        <title>Whole-genome sequencing of halo(alkali)philic microorganisms from hypersaline lakes.</title>
        <authorList>
            <person name="Sorokin D.Y."/>
            <person name="Merkel A.Y."/>
            <person name="Messina E."/>
            <person name="Yakimov M."/>
        </authorList>
    </citation>
    <scope>NUCLEOTIDE SEQUENCE [LARGE SCALE GENOMIC DNA]</scope>
    <source>
        <strain evidence="7 8">Cl-TMA</strain>
    </source>
</reference>
<dbReference type="Pfam" id="PF01758">
    <property type="entry name" value="SBF"/>
    <property type="match status" value="1"/>
</dbReference>
<evidence type="ECO:0000256" key="6">
    <source>
        <dbReference type="SAM" id="SignalP"/>
    </source>
</evidence>
<dbReference type="Gene3D" id="1.20.1530.20">
    <property type="match status" value="1"/>
</dbReference>
<feature type="transmembrane region" description="Helical" evidence="5">
    <location>
        <begin position="122"/>
        <end position="145"/>
    </location>
</feature>
<evidence type="ECO:0000313" key="7">
    <source>
        <dbReference type="EMBL" id="MFA9460592.1"/>
    </source>
</evidence>
<dbReference type="PANTHER" id="PTHR10361">
    <property type="entry name" value="SODIUM-BILE ACID COTRANSPORTER"/>
    <property type="match status" value="1"/>
</dbReference>
<feature type="chain" id="PRO_5047340983" evidence="6">
    <location>
        <begin position="24"/>
        <end position="317"/>
    </location>
</feature>
<keyword evidence="2 5" id="KW-0812">Transmembrane</keyword>
<keyword evidence="6" id="KW-0732">Signal</keyword>
<protein>
    <submittedName>
        <fullName evidence="7">Bile acid:sodium symporter family protein</fullName>
    </submittedName>
</protein>
<comment type="subcellular location">
    <subcellularLocation>
        <location evidence="1">Membrane</location>
        <topology evidence="1">Multi-pass membrane protein</topology>
    </subcellularLocation>
</comment>
<proteinExistence type="predicted"/>
<keyword evidence="8" id="KW-1185">Reference proteome</keyword>
<dbReference type="InterPro" id="IPR038770">
    <property type="entry name" value="Na+/solute_symporter_sf"/>
</dbReference>
<name>A0ABV4TTD8_9GAMM</name>
<comment type="caution">
    <text evidence="7">The sequence shown here is derived from an EMBL/GenBank/DDBJ whole genome shotgun (WGS) entry which is preliminary data.</text>
</comment>
<evidence type="ECO:0000256" key="3">
    <source>
        <dbReference type="ARBA" id="ARBA00022989"/>
    </source>
</evidence>
<feature type="transmembrane region" description="Helical" evidence="5">
    <location>
        <begin position="157"/>
        <end position="177"/>
    </location>
</feature>
<keyword evidence="4 5" id="KW-0472">Membrane</keyword>
<feature type="transmembrane region" description="Helical" evidence="5">
    <location>
        <begin position="93"/>
        <end position="115"/>
    </location>
</feature>
<dbReference type="PANTHER" id="PTHR10361:SF28">
    <property type="entry name" value="P3 PROTEIN-RELATED"/>
    <property type="match status" value="1"/>
</dbReference>
<dbReference type="InterPro" id="IPR002657">
    <property type="entry name" value="BilAc:Na_symport/Acr3"/>
</dbReference>
<evidence type="ECO:0000256" key="5">
    <source>
        <dbReference type="SAM" id="Phobius"/>
    </source>
</evidence>
<evidence type="ECO:0000256" key="1">
    <source>
        <dbReference type="ARBA" id="ARBA00004141"/>
    </source>
</evidence>
<dbReference type="RefSeq" id="WP_373655373.1">
    <property type="nucleotide sequence ID" value="NZ_JBGUAW010000004.1"/>
</dbReference>
<feature type="transmembrane region" description="Helical" evidence="5">
    <location>
        <begin position="220"/>
        <end position="242"/>
    </location>
</feature>
<dbReference type="Proteomes" id="UP001575181">
    <property type="component" value="Unassembled WGS sequence"/>
</dbReference>
<evidence type="ECO:0000313" key="8">
    <source>
        <dbReference type="Proteomes" id="UP001575181"/>
    </source>
</evidence>
<evidence type="ECO:0000256" key="2">
    <source>
        <dbReference type="ARBA" id="ARBA00022692"/>
    </source>
</evidence>
<keyword evidence="3 5" id="KW-1133">Transmembrane helix</keyword>